<protein>
    <recommendedName>
        <fullName evidence="6">D-ribitol-5-phosphate cytidylyltransferase</fullName>
        <ecNumber evidence="5">2.7.7.40</ecNumber>
    </recommendedName>
    <alternativeName>
        <fullName evidence="10">2-C-methyl-D-erythritol 4-phosphate cytidylyltransferase-like protein</fullName>
    </alternativeName>
    <alternativeName>
        <fullName evidence="11">Isoprenoid synthase domain-containing protein</fullName>
    </alternativeName>
</protein>
<accession>A0A401SC31</accession>
<evidence type="ECO:0000256" key="10">
    <source>
        <dbReference type="ARBA" id="ARBA00031950"/>
    </source>
</evidence>
<comment type="subunit">
    <text evidence="4">Homodimer.</text>
</comment>
<dbReference type="SUPFAM" id="SSF53448">
    <property type="entry name" value="Nucleotide-diphospho-sugar transferases"/>
    <property type="match status" value="1"/>
</dbReference>
<dbReference type="PANTHER" id="PTHR43015:SF1">
    <property type="entry name" value="D-RIBITOL-5-PHOSPHATE CYTIDYLYLTRANSFERASE"/>
    <property type="match status" value="1"/>
</dbReference>
<evidence type="ECO:0000256" key="13">
    <source>
        <dbReference type="ARBA" id="ARBA00048797"/>
    </source>
</evidence>
<dbReference type="EC" id="2.7.7.40" evidence="5"/>
<keyword evidence="19" id="KW-1185">Reference proteome</keyword>
<evidence type="ECO:0000256" key="5">
    <source>
        <dbReference type="ARBA" id="ARBA00012488"/>
    </source>
</evidence>
<dbReference type="Pfam" id="PF01128">
    <property type="entry name" value="IspD"/>
    <property type="match status" value="1"/>
</dbReference>
<dbReference type="PROSITE" id="PS01295">
    <property type="entry name" value="ISPD"/>
    <property type="match status" value="1"/>
</dbReference>
<comment type="pathway">
    <text evidence="2">Protein modification; protein glycosylation.</text>
</comment>
<dbReference type="InterPro" id="IPR040635">
    <property type="entry name" value="ISPD_C"/>
</dbReference>
<evidence type="ECO:0000256" key="6">
    <source>
        <dbReference type="ARBA" id="ARBA00015848"/>
    </source>
</evidence>
<evidence type="ECO:0000256" key="7">
    <source>
        <dbReference type="ARBA" id="ARBA00022490"/>
    </source>
</evidence>
<dbReference type="Gene3D" id="3.90.550.10">
    <property type="entry name" value="Spore Coat Polysaccharide Biosynthesis Protein SpsA, Chain A"/>
    <property type="match status" value="1"/>
</dbReference>
<dbReference type="OMA" id="LKEWNFI"/>
<evidence type="ECO:0000256" key="14">
    <source>
        <dbReference type="ARBA" id="ARBA00048814"/>
    </source>
</evidence>
<evidence type="ECO:0000256" key="1">
    <source>
        <dbReference type="ARBA" id="ARBA00004514"/>
    </source>
</evidence>
<evidence type="ECO:0000256" key="12">
    <source>
        <dbReference type="ARBA" id="ARBA00045509"/>
    </source>
</evidence>
<dbReference type="GO" id="GO:0008299">
    <property type="term" value="P:isoprenoid biosynthetic process"/>
    <property type="evidence" value="ECO:0007669"/>
    <property type="project" value="InterPro"/>
</dbReference>
<evidence type="ECO:0000256" key="16">
    <source>
        <dbReference type="SAM" id="Coils"/>
    </source>
</evidence>
<comment type="subcellular location">
    <subcellularLocation>
        <location evidence="1">Cytoplasm</location>
        <location evidence="1">Cytosol</location>
    </subcellularLocation>
</comment>
<comment type="similarity">
    <text evidence="3">Belongs to the IspD/TarI cytidylyltransferase family. IspD subfamily.</text>
</comment>
<dbReference type="Pfam" id="PF18706">
    <property type="entry name" value="ISPD_C"/>
    <property type="match status" value="1"/>
</dbReference>
<comment type="caution">
    <text evidence="18">The sequence shown here is derived from an EMBL/GenBank/DDBJ whole genome shotgun (WGS) entry which is preliminary data.</text>
</comment>
<comment type="function">
    <text evidence="12">Cytidylyltransferase required for protein O-linked mannosylation. Catalyzes the formation of CDP-ribitol nucleotide sugar from D-ribitol 5-phosphate. CDP-ribitol is a substrate of FKTN during the biosynthesis of the phosphorylated O-mannosyl trisaccharide (N-acetylgalactosamine-beta-3-N-acetylglucosamine-beta-4-(phosphate-6-)mannose), a carbohydrate structure present in alpha-dystroglycan (DAG1), which is required for binding laminin G-like domain-containing extracellular proteins with high affinity. Shows activity toward other pentose phosphate sugars and mediates formation of CDP-ribulose or CDP-ribose using CTP and ribulose-5-phosphate or ribose-5-phosphate, respectively. Not involved in dolichol production.</text>
</comment>
<dbReference type="CDD" id="cd02516">
    <property type="entry name" value="CDP-ME_synthetase"/>
    <property type="match status" value="1"/>
</dbReference>
<dbReference type="InterPro" id="IPR034683">
    <property type="entry name" value="IspD/TarI"/>
</dbReference>
<dbReference type="UniPathway" id="UPA00378"/>
<keyword evidence="7" id="KW-0963">Cytoplasm</keyword>
<dbReference type="OrthoDB" id="414267at2759"/>
<comment type="catalytic activity">
    <reaction evidence="13">
        <text>D-ribulose 5-phosphate + CTP + H(+) = CDP-D-ribulose + diphosphate</text>
        <dbReference type="Rhea" id="RHEA:53612"/>
        <dbReference type="ChEBI" id="CHEBI:15378"/>
        <dbReference type="ChEBI" id="CHEBI:33019"/>
        <dbReference type="ChEBI" id="CHEBI:37563"/>
        <dbReference type="ChEBI" id="CHEBI:58121"/>
        <dbReference type="ChEBI" id="CHEBI:137524"/>
    </reaction>
</comment>
<evidence type="ECO:0000256" key="15">
    <source>
        <dbReference type="ARBA" id="ARBA00049484"/>
    </source>
</evidence>
<evidence type="ECO:0000313" key="19">
    <source>
        <dbReference type="Proteomes" id="UP000287033"/>
    </source>
</evidence>
<dbReference type="Proteomes" id="UP000287033">
    <property type="component" value="Unassembled WGS sequence"/>
</dbReference>
<evidence type="ECO:0000256" key="8">
    <source>
        <dbReference type="ARBA" id="ARBA00022679"/>
    </source>
</evidence>
<dbReference type="AlphaFoldDB" id="A0A401SC31"/>
<dbReference type="GO" id="GO:0005829">
    <property type="term" value="C:cytosol"/>
    <property type="evidence" value="ECO:0007669"/>
    <property type="project" value="UniProtKB-SubCell"/>
</dbReference>
<keyword evidence="9" id="KW-0548">Nucleotidyltransferase</keyword>
<feature type="coiled-coil region" evidence="16">
    <location>
        <begin position="401"/>
        <end position="428"/>
    </location>
</feature>
<keyword evidence="16" id="KW-0175">Coiled coil</keyword>
<name>A0A401SC31_CHIPU</name>
<reference evidence="18 19" key="1">
    <citation type="journal article" date="2018" name="Nat. Ecol. Evol.">
        <title>Shark genomes provide insights into elasmobranch evolution and the origin of vertebrates.</title>
        <authorList>
            <person name="Hara Y"/>
            <person name="Yamaguchi K"/>
            <person name="Onimaru K"/>
            <person name="Kadota M"/>
            <person name="Koyanagi M"/>
            <person name="Keeley SD"/>
            <person name="Tatsumi K"/>
            <person name="Tanaka K"/>
            <person name="Motone F"/>
            <person name="Kageyama Y"/>
            <person name="Nozu R"/>
            <person name="Adachi N"/>
            <person name="Nishimura O"/>
            <person name="Nakagawa R"/>
            <person name="Tanegashima C"/>
            <person name="Kiyatake I"/>
            <person name="Matsumoto R"/>
            <person name="Murakumo K"/>
            <person name="Nishida K"/>
            <person name="Terakita A"/>
            <person name="Kuratani S"/>
            <person name="Sato K"/>
            <person name="Hyodo S Kuraku.S."/>
        </authorList>
    </citation>
    <scope>NUCLEOTIDE SEQUENCE [LARGE SCALE GENOMIC DNA]</scope>
</reference>
<dbReference type="EMBL" id="BEZZ01000185">
    <property type="protein sequence ID" value="GCC27969.1"/>
    <property type="molecule type" value="Genomic_DNA"/>
</dbReference>
<organism evidence="18 19">
    <name type="scientific">Chiloscyllium punctatum</name>
    <name type="common">Brownbanded bambooshark</name>
    <name type="synonym">Hemiscyllium punctatum</name>
    <dbReference type="NCBI Taxonomy" id="137246"/>
    <lineage>
        <taxon>Eukaryota</taxon>
        <taxon>Metazoa</taxon>
        <taxon>Chordata</taxon>
        <taxon>Craniata</taxon>
        <taxon>Vertebrata</taxon>
        <taxon>Chondrichthyes</taxon>
        <taxon>Elasmobranchii</taxon>
        <taxon>Galeomorphii</taxon>
        <taxon>Galeoidea</taxon>
        <taxon>Orectolobiformes</taxon>
        <taxon>Hemiscylliidae</taxon>
        <taxon>Chiloscyllium</taxon>
    </lineage>
</organism>
<dbReference type="GO" id="GO:0047349">
    <property type="term" value="F:D-ribitol-5-phosphate cytidylyltransferase activity"/>
    <property type="evidence" value="ECO:0007669"/>
    <property type="project" value="UniProtKB-EC"/>
</dbReference>
<dbReference type="InterPro" id="IPR018294">
    <property type="entry name" value="ISPD_synthase_CS"/>
</dbReference>
<dbReference type="GO" id="GO:0035269">
    <property type="term" value="P:protein O-linked glycosylation via mannose"/>
    <property type="evidence" value="ECO:0007669"/>
    <property type="project" value="TreeGrafter"/>
</dbReference>
<evidence type="ECO:0000256" key="4">
    <source>
        <dbReference type="ARBA" id="ARBA00011738"/>
    </source>
</evidence>
<feature type="domain" description="D-ribitol-5-phosphate cytidylyltransferase C-terminal" evidence="17">
    <location>
        <begin position="273"/>
        <end position="418"/>
    </location>
</feature>
<comment type="catalytic activity">
    <reaction evidence="14">
        <text>D-ribose 5-phosphate + CTP + H(+) = CDP-D-ribose + diphosphate</text>
        <dbReference type="Rhea" id="RHEA:53872"/>
        <dbReference type="ChEBI" id="CHEBI:15378"/>
        <dbReference type="ChEBI" id="CHEBI:33019"/>
        <dbReference type="ChEBI" id="CHEBI:37563"/>
        <dbReference type="ChEBI" id="CHEBI:78346"/>
        <dbReference type="ChEBI" id="CHEBI:137525"/>
    </reaction>
</comment>
<proteinExistence type="inferred from homology"/>
<dbReference type="InterPro" id="IPR029044">
    <property type="entry name" value="Nucleotide-diphossugar_trans"/>
</dbReference>
<evidence type="ECO:0000256" key="9">
    <source>
        <dbReference type="ARBA" id="ARBA00022695"/>
    </source>
</evidence>
<dbReference type="FunFam" id="3.90.550.10:FF:000080">
    <property type="entry name" value="D-ribitol-5-phosphate cytidylyltransferase isoform X1"/>
    <property type="match status" value="1"/>
</dbReference>
<comment type="catalytic activity">
    <reaction evidence="15">
        <text>D-ribitol 5-phosphate + CTP + H(+) = CDP-L-ribitol + diphosphate</text>
        <dbReference type="Rhea" id="RHEA:12456"/>
        <dbReference type="ChEBI" id="CHEBI:15378"/>
        <dbReference type="ChEBI" id="CHEBI:33019"/>
        <dbReference type="ChEBI" id="CHEBI:37563"/>
        <dbReference type="ChEBI" id="CHEBI:57608"/>
        <dbReference type="ChEBI" id="CHEBI:57695"/>
        <dbReference type="EC" id="2.7.7.40"/>
    </reaction>
</comment>
<sequence>MAEAASDSEPNRPLVCNHCNRMEQAIGNRRLDFSVAAVLPAGGSGERMGTATPKQFCQVLQRPLISITLETFERVHWINDIVVVVSKQNFELMNLIIKRYGHSRTTVVEGALTRHQSIFNGLKAFVENQPCITWLQKPEVVIIHDAVRPFVEEDMLFHVATAAKECGAAGAIRPLVSTVVATNPESYLDHSLERAKYRASEMPQAFTFDVIYRAYQQCTDYDFEYGTECLHLALKYCGISARLIDGPPDLWKVTYKRDLYAAESIIKESLSKRVCIFTGIQEEPVQLGRLLQEALQKLMEVDVLNWSENKESRCIQTISSGQYYNFVCINVNNFELSQEIVKLLELIENRKLSVLYPVVLTVVHLNNLETSSPCVQMEDFISIKELAKEANRKNILIFRLLLNYTQELDKVEESVKEAASIIDSLIKQRSPALIGHFLVV</sequence>
<evidence type="ECO:0000259" key="17">
    <source>
        <dbReference type="Pfam" id="PF18706"/>
    </source>
</evidence>
<gene>
    <name evidence="18" type="ORF">chiPu_0006395</name>
</gene>
<dbReference type="STRING" id="137246.A0A401SC31"/>
<dbReference type="PANTHER" id="PTHR43015">
    <property type="entry name" value="D-RIBITOL-5-PHOSPHATE CYTIDYLYLTRANSFERASE"/>
    <property type="match status" value="1"/>
</dbReference>
<evidence type="ECO:0000313" key="18">
    <source>
        <dbReference type="EMBL" id="GCC27969.1"/>
    </source>
</evidence>
<evidence type="ECO:0000256" key="2">
    <source>
        <dbReference type="ARBA" id="ARBA00004922"/>
    </source>
</evidence>
<evidence type="ECO:0000256" key="11">
    <source>
        <dbReference type="ARBA" id="ARBA00032606"/>
    </source>
</evidence>
<keyword evidence="8" id="KW-0808">Transferase</keyword>
<evidence type="ECO:0000256" key="3">
    <source>
        <dbReference type="ARBA" id="ARBA00009789"/>
    </source>
</evidence>